<proteinExistence type="predicted"/>
<feature type="signal peptide" evidence="1">
    <location>
        <begin position="1"/>
        <end position="23"/>
    </location>
</feature>
<dbReference type="Proteomes" id="UP000324383">
    <property type="component" value="Unassembled WGS sequence"/>
</dbReference>
<protein>
    <submittedName>
        <fullName evidence="3">DUF1735 domain-containing protein</fullName>
    </submittedName>
</protein>
<dbReference type="Gene3D" id="2.60.120.200">
    <property type="match status" value="1"/>
</dbReference>
<dbReference type="SUPFAM" id="SSF49899">
    <property type="entry name" value="Concanavalin A-like lectins/glucanases"/>
    <property type="match status" value="1"/>
</dbReference>
<feature type="chain" id="PRO_5030116388" evidence="1">
    <location>
        <begin position="24"/>
        <end position="383"/>
    </location>
</feature>
<comment type="caution">
    <text evidence="3">The sequence shown here is derived from an EMBL/GenBank/DDBJ whole genome shotgun (WGS) entry which is preliminary data.</text>
</comment>
<dbReference type="InterPro" id="IPR013728">
    <property type="entry name" value="BT_3987-like_N"/>
</dbReference>
<dbReference type="AlphaFoldDB" id="A0A5D3F1Z6"/>
<evidence type="ECO:0000256" key="1">
    <source>
        <dbReference type="SAM" id="SignalP"/>
    </source>
</evidence>
<dbReference type="GO" id="GO:0005975">
    <property type="term" value="P:carbohydrate metabolic process"/>
    <property type="evidence" value="ECO:0007669"/>
    <property type="project" value="UniProtKB-ARBA"/>
</dbReference>
<organism evidence="3 4">
    <name type="scientific">Bacteroides pyogenes</name>
    <dbReference type="NCBI Taxonomy" id="310300"/>
    <lineage>
        <taxon>Bacteria</taxon>
        <taxon>Pseudomonadati</taxon>
        <taxon>Bacteroidota</taxon>
        <taxon>Bacteroidia</taxon>
        <taxon>Bacteroidales</taxon>
        <taxon>Bacteroidaceae</taxon>
        <taxon>Bacteroides</taxon>
    </lineage>
</organism>
<dbReference type="PROSITE" id="PS51257">
    <property type="entry name" value="PROKAR_LIPOPROTEIN"/>
    <property type="match status" value="1"/>
</dbReference>
<keyword evidence="4" id="KW-1185">Reference proteome</keyword>
<dbReference type="GO" id="GO:0004553">
    <property type="term" value="F:hydrolase activity, hydrolyzing O-glycosyl compounds"/>
    <property type="evidence" value="ECO:0007669"/>
    <property type="project" value="UniProtKB-ARBA"/>
</dbReference>
<dbReference type="InterPro" id="IPR013320">
    <property type="entry name" value="ConA-like_dom_sf"/>
</dbReference>
<evidence type="ECO:0000313" key="3">
    <source>
        <dbReference type="EMBL" id="TYK35234.1"/>
    </source>
</evidence>
<gene>
    <name evidence="3" type="ORF">FNJ60_02225</name>
</gene>
<evidence type="ECO:0000259" key="2">
    <source>
        <dbReference type="Pfam" id="PF08522"/>
    </source>
</evidence>
<reference evidence="3 4" key="1">
    <citation type="submission" date="2019-07" db="EMBL/GenBank/DDBJ databases">
        <title>Draft Genome Sequences of Bacteroides pyogenes Strains Isolated from the Uterus Holstein Dairy Cows with Metritis.</title>
        <authorList>
            <person name="Cunha F."/>
            <person name="Galvao K.N."/>
            <person name="Jeon S.J."/>
            <person name="Jeong K.C."/>
        </authorList>
    </citation>
    <scope>NUCLEOTIDE SEQUENCE [LARGE SCALE GENOMIC DNA]</scope>
    <source>
        <strain evidence="3 4">KG-31</strain>
    </source>
</reference>
<dbReference type="RefSeq" id="WP_148726538.1">
    <property type="nucleotide sequence ID" value="NZ_CP197398.1"/>
</dbReference>
<dbReference type="Pfam" id="PF13385">
    <property type="entry name" value="Laminin_G_3"/>
    <property type="match status" value="1"/>
</dbReference>
<dbReference type="Gene3D" id="2.60.40.1740">
    <property type="entry name" value="hypothetical protein (bacova_03559)"/>
    <property type="match status" value="1"/>
</dbReference>
<evidence type="ECO:0000313" key="4">
    <source>
        <dbReference type="Proteomes" id="UP000324383"/>
    </source>
</evidence>
<sequence length="383" mass="43342">MKKTFKYLLAGIFAFLIASCANVDVDDVNAQTGLPNAIYLDGVQSSPMKKIVVDEKGGEATFLPRAANLLASDVNVNITVDQASLDLYNKEYGTSYKVLPAEHYDLEKTAVTIKSGTVSAEPIKLVIKKSALTVNPSFKYAIPVKVSTTSSLSVLEANSYEVFALDRVLETSAIQQDGFCMRCDLVPPPYKNPMVLKEWTLHYGMKIKSWFDNQQPVMGAFYSRITGDGRLQYKPGGSDDPKGFSKQFIQPNKWYHVTYTYKNQHVKAYINGVLEFELDVPSTNENYTKIQASFGNFKGYLRDIRLYKKALTKFQITENLYVEDPTNPDLIVYAPLTKESVLKDVTGNRYDFKAYKPGNKEPYLDLDKIKWEFPLYFPEKNNK</sequence>
<feature type="domain" description="BT-3987-like N-terminal" evidence="2">
    <location>
        <begin position="36"/>
        <end position="151"/>
    </location>
</feature>
<keyword evidence="1" id="KW-0732">Signal</keyword>
<accession>A0A5D3F1Z6</accession>
<name>A0A5D3F1Z6_9BACE</name>
<dbReference type="EMBL" id="VKLW01000003">
    <property type="protein sequence ID" value="TYK35234.1"/>
    <property type="molecule type" value="Genomic_DNA"/>
</dbReference>
<dbReference type="Pfam" id="PF08522">
    <property type="entry name" value="BT_3987-like_N"/>
    <property type="match status" value="1"/>
</dbReference>